<keyword evidence="1" id="KW-0472">Membrane</keyword>
<proteinExistence type="predicted"/>
<feature type="transmembrane region" description="Helical" evidence="1">
    <location>
        <begin position="51"/>
        <end position="77"/>
    </location>
</feature>
<evidence type="ECO:0000313" key="4">
    <source>
        <dbReference type="Proteomes" id="UP000503004"/>
    </source>
</evidence>
<keyword evidence="1" id="KW-1133">Transmembrane helix</keyword>
<keyword evidence="2" id="KW-0732">Signal</keyword>
<gene>
    <name evidence="3" type="ORF">GNH96_04555</name>
</gene>
<feature type="chain" id="PRO_5032767193" evidence="2">
    <location>
        <begin position="27"/>
        <end position="120"/>
    </location>
</feature>
<evidence type="ECO:0000256" key="2">
    <source>
        <dbReference type="SAM" id="SignalP"/>
    </source>
</evidence>
<evidence type="ECO:0000256" key="1">
    <source>
        <dbReference type="SAM" id="Phobius"/>
    </source>
</evidence>
<dbReference type="KEGG" id="metu:GNH96_04555"/>
<dbReference type="Proteomes" id="UP000503004">
    <property type="component" value="Chromosome"/>
</dbReference>
<accession>A0A858QC98</accession>
<evidence type="ECO:0000313" key="3">
    <source>
        <dbReference type="EMBL" id="QJD31324.1"/>
    </source>
</evidence>
<keyword evidence="4" id="KW-1185">Reference proteome</keyword>
<dbReference type="AlphaFoldDB" id="A0A858QC98"/>
<protein>
    <submittedName>
        <fullName evidence="3">Uncharacterized protein</fullName>
    </submittedName>
</protein>
<dbReference type="EMBL" id="CP046565">
    <property type="protein sequence ID" value="QJD31324.1"/>
    <property type="molecule type" value="Genomic_DNA"/>
</dbReference>
<reference evidence="4" key="1">
    <citation type="submission" date="2019-12" db="EMBL/GenBank/DDBJ databases">
        <authorList>
            <person name="Awala S.I."/>
            <person name="Rhee S.K."/>
        </authorList>
    </citation>
    <scope>NUCLEOTIDE SEQUENCE [LARGE SCALE GENOMIC DNA]</scope>
    <source>
        <strain evidence="4">IM1</strain>
    </source>
</reference>
<name>A0A858QC98_9GAMM</name>
<organism evidence="3 4">
    <name type="scientific">Methylococcus geothermalis</name>
    <dbReference type="NCBI Taxonomy" id="2681310"/>
    <lineage>
        <taxon>Bacteria</taxon>
        <taxon>Pseudomonadati</taxon>
        <taxon>Pseudomonadota</taxon>
        <taxon>Gammaproteobacteria</taxon>
        <taxon>Methylococcales</taxon>
        <taxon>Methylococcaceae</taxon>
        <taxon>Methylococcus</taxon>
    </lineage>
</organism>
<feature type="signal peptide" evidence="2">
    <location>
        <begin position="1"/>
        <end position="26"/>
    </location>
</feature>
<keyword evidence="1" id="KW-0812">Transmembrane</keyword>
<sequence>MDTRQRMKTLRLLLLCLALVTAQNSAAMGPNTLKGPMSFIEVLNEVLVMRPVGLVATIVGTALFLATSPLTGIASAAEPHDAFRKAGDALVVGPAAFTFSRPFGVYGYNPKGVYPDRRPD</sequence>